<dbReference type="Proteomes" id="UP000515947">
    <property type="component" value="Chromosome"/>
</dbReference>
<protein>
    <submittedName>
        <fullName evidence="2">CHAT domain-containing protein</fullName>
    </submittedName>
</protein>
<sequence length="880" mass="92580">MATAPTRAPENLPPTDPARLEAEVHQAVEMFHDGRPAEAVRLLRSVRRRAERLEPEPAALAVVARTLLSESAPLFDTSGDLTGALALLDRAEELAVRIGSAALQATVRGQRALVVLRSGDTRAALAAFDDAAALIDAAPDRDRAIVMLNRGVLHLEHADLTRAAADLARSVAFAEDADDARLASMARHNLGYVDFLAGRIPRALAAFEEAARTCPGGPVPAMQIDHARALREAGLVRDADSILARAAAEMRRERLFQDLGETELVRAECALADDDARDARVFAVSARRRFARRGNLRWQRKAELLVLRCERAAIDAFESFDTGDARRAAAAGVPRRALLGVAGRAAELAAACRAESRLELARSAELLATECRLRAGGPVPAEGPGPLPVPRLRPLDPLATRLQVHEVRALHALRAGDRGTAMAEVRHGLAELGSYQSGLGSLDLRTAGARHGVALAQLGLGIAVRDGSPGRVLGTVERSRAISTRLPLVSPPSDEVTARLLGELRQTEEEARALEGDAGADARVTALRSRAAALQRDIRARAWEIEADGTAAPEAPRLSEVRTAVRAGGTVFVSYARHQRDWLAVVVRPSGARLVPLAPIATVADLVRRVRADLDALAMPHLPVPLTAAVRQSLDSGLRRLDDLLVTPLGVPGRSLALSCSGPLAVLPWSLLPSRTGLPTVVTPAAATWLAATGVRRPARPAVVALAGPGLHESVAEAREVSGTWPGSLLLEGAEAGTAAARAALAEADLLHIAAHGTHRAESPLFSSLRLADGPLYAYELDAAAGAPGCVTLSACEVGLATPRPGDEGLGLTHVLLHLGVRSVLAGVARVRDDVAASTMTRLHRAMAAGAGSAAALAQAQQEADPQEPPAPFVCFGAQW</sequence>
<gene>
    <name evidence="2" type="ORF">H9L09_08950</name>
</gene>
<dbReference type="InterPro" id="IPR011990">
    <property type="entry name" value="TPR-like_helical_dom_sf"/>
</dbReference>
<dbReference type="RefSeq" id="WP_187580266.1">
    <property type="nucleotide sequence ID" value="NZ_CP060713.1"/>
</dbReference>
<dbReference type="KEGG" id="nmes:H9L09_08950"/>
<keyword evidence="3" id="KW-1185">Reference proteome</keyword>
<dbReference type="InterPro" id="IPR024983">
    <property type="entry name" value="CHAT_dom"/>
</dbReference>
<dbReference type="Pfam" id="PF12770">
    <property type="entry name" value="CHAT"/>
    <property type="match status" value="1"/>
</dbReference>
<reference evidence="2 3" key="1">
    <citation type="submission" date="2020-08" db="EMBL/GenBank/DDBJ databases">
        <title>Genome sequence of Nocardioides mesophilus KACC 16243T.</title>
        <authorList>
            <person name="Hyun D.-W."/>
            <person name="Bae J.-W."/>
        </authorList>
    </citation>
    <scope>NUCLEOTIDE SEQUENCE [LARGE SCALE GENOMIC DNA]</scope>
    <source>
        <strain evidence="2 3">KACC 16243</strain>
    </source>
</reference>
<feature type="domain" description="CHAT" evidence="1">
    <location>
        <begin position="638"/>
        <end position="864"/>
    </location>
</feature>
<accession>A0A7G9RFQ1</accession>
<proteinExistence type="predicted"/>
<evidence type="ECO:0000259" key="1">
    <source>
        <dbReference type="Pfam" id="PF12770"/>
    </source>
</evidence>
<organism evidence="2 3">
    <name type="scientific">Nocardioides mesophilus</name>
    <dbReference type="NCBI Taxonomy" id="433659"/>
    <lineage>
        <taxon>Bacteria</taxon>
        <taxon>Bacillati</taxon>
        <taxon>Actinomycetota</taxon>
        <taxon>Actinomycetes</taxon>
        <taxon>Propionibacteriales</taxon>
        <taxon>Nocardioidaceae</taxon>
        <taxon>Nocardioides</taxon>
    </lineage>
</organism>
<evidence type="ECO:0000313" key="3">
    <source>
        <dbReference type="Proteomes" id="UP000515947"/>
    </source>
</evidence>
<dbReference type="Gene3D" id="1.25.40.10">
    <property type="entry name" value="Tetratricopeptide repeat domain"/>
    <property type="match status" value="1"/>
</dbReference>
<dbReference type="EMBL" id="CP060713">
    <property type="protein sequence ID" value="QNN54426.1"/>
    <property type="molecule type" value="Genomic_DNA"/>
</dbReference>
<name>A0A7G9RFQ1_9ACTN</name>
<evidence type="ECO:0000313" key="2">
    <source>
        <dbReference type="EMBL" id="QNN54426.1"/>
    </source>
</evidence>
<dbReference type="AlphaFoldDB" id="A0A7G9RFQ1"/>
<dbReference type="SUPFAM" id="SSF48452">
    <property type="entry name" value="TPR-like"/>
    <property type="match status" value="1"/>
</dbReference>